<evidence type="ECO:0000256" key="1">
    <source>
        <dbReference type="ARBA" id="ARBA00005750"/>
    </source>
</evidence>
<dbReference type="InterPro" id="IPR016667">
    <property type="entry name" value="Caps_polysacc_synth_CpsB/CapC"/>
</dbReference>
<dbReference type="PIRSF" id="PIRSF016557">
    <property type="entry name" value="Caps_synth_CpsB"/>
    <property type="match status" value="1"/>
</dbReference>
<dbReference type="Pfam" id="PF19567">
    <property type="entry name" value="CpsB_CapC"/>
    <property type="match status" value="1"/>
</dbReference>
<accession>A0A9D2NY63</accession>
<evidence type="ECO:0000256" key="3">
    <source>
        <dbReference type="ARBA" id="ARBA00022801"/>
    </source>
</evidence>
<dbReference type="PANTHER" id="PTHR39181">
    <property type="entry name" value="TYROSINE-PROTEIN PHOSPHATASE YWQE"/>
    <property type="match status" value="1"/>
</dbReference>
<proteinExistence type="inferred from homology"/>
<organism evidence="6 7">
    <name type="scientific">Candidatus Mediterraneibacter faecigallinarum</name>
    <dbReference type="NCBI Taxonomy" id="2838669"/>
    <lineage>
        <taxon>Bacteria</taxon>
        <taxon>Bacillati</taxon>
        <taxon>Bacillota</taxon>
        <taxon>Clostridia</taxon>
        <taxon>Lachnospirales</taxon>
        <taxon>Lachnospiraceae</taxon>
        <taxon>Mediterraneibacter</taxon>
    </lineage>
</organism>
<dbReference type="Proteomes" id="UP000823894">
    <property type="component" value="Unassembled WGS sequence"/>
</dbReference>
<dbReference type="InterPro" id="IPR016195">
    <property type="entry name" value="Pol/histidinol_Pase-like"/>
</dbReference>
<name>A0A9D2NY63_9FIRM</name>
<keyword evidence="4" id="KW-0904">Protein phosphatase</keyword>
<evidence type="ECO:0000313" key="7">
    <source>
        <dbReference type="Proteomes" id="UP000823894"/>
    </source>
</evidence>
<reference evidence="6" key="2">
    <citation type="submission" date="2021-04" db="EMBL/GenBank/DDBJ databases">
        <authorList>
            <person name="Gilroy R."/>
        </authorList>
    </citation>
    <scope>NUCLEOTIDE SEQUENCE</scope>
    <source>
        <strain evidence="6">ChiGjej1B1-1692</strain>
    </source>
</reference>
<dbReference type="Gene3D" id="3.20.20.140">
    <property type="entry name" value="Metal-dependent hydrolases"/>
    <property type="match status" value="1"/>
</dbReference>
<comment type="caution">
    <text evidence="6">The sequence shown here is derived from an EMBL/GenBank/DDBJ whole genome shotgun (WGS) entry which is preliminary data.</text>
</comment>
<dbReference type="PANTHER" id="PTHR39181:SF1">
    <property type="entry name" value="TYROSINE-PROTEIN PHOSPHATASE YWQE"/>
    <property type="match status" value="1"/>
</dbReference>
<dbReference type="SUPFAM" id="SSF89550">
    <property type="entry name" value="PHP domain-like"/>
    <property type="match status" value="1"/>
</dbReference>
<dbReference type="GO" id="GO:0030145">
    <property type="term" value="F:manganese ion binding"/>
    <property type="evidence" value="ECO:0007669"/>
    <property type="project" value="InterPro"/>
</dbReference>
<reference evidence="6" key="1">
    <citation type="journal article" date="2021" name="PeerJ">
        <title>Extensive microbial diversity within the chicken gut microbiome revealed by metagenomics and culture.</title>
        <authorList>
            <person name="Gilroy R."/>
            <person name="Ravi A."/>
            <person name="Getino M."/>
            <person name="Pursley I."/>
            <person name="Horton D.L."/>
            <person name="Alikhan N.F."/>
            <person name="Baker D."/>
            <person name="Gharbi K."/>
            <person name="Hall N."/>
            <person name="Watson M."/>
            <person name="Adriaenssens E.M."/>
            <person name="Foster-Nyarko E."/>
            <person name="Jarju S."/>
            <person name="Secka A."/>
            <person name="Antonio M."/>
            <person name="Oren A."/>
            <person name="Chaudhuri R.R."/>
            <person name="La Ragione R."/>
            <person name="Hildebrand F."/>
            <person name="Pallen M.J."/>
        </authorList>
    </citation>
    <scope>NUCLEOTIDE SEQUENCE</scope>
    <source>
        <strain evidence="6">ChiGjej1B1-1692</strain>
    </source>
</reference>
<comment type="similarity">
    <text evidence="1">Belongs to the metallo-dependent hydrolases superfamily. CpsB/CapC family.</text>
</comment>
<evidence type="ECO:0000256" key="5">
    <source>
        <dbReference type="ARBA" id="ARBA00051722"/>
    </source>
</evidence>
<dbReference type="GO" id="GO:0004725">
    <property type="term" value="F:protein tyrosine phosphatase activity"/>
    <property type="evidence" value="ECO:0007669"/>
    <property type="project" value="UniProtKB-EC"/>
</dbReference>
<sequence length="258" mass="29786">MIDIHTHILPGLDDGAADIYDSIEMAALAHEYGTKAIVATPHCNIPGIYGNYFGKEYCRVFKETKEIIQREQPGLLLLAGMEVYTTEDVPELLTDGKIFPINRTRYVLMEFDFAEDPDFADRMLRRVREVRAIPVVAHAERYEFVQDAPEIVWNWKKIGCEIQVNKGSFLGRFGTRARKTAFELLNHNLVTAVASDAHSPVQRTTCMADAYEHLRKEYSKEYLDALFHVNPRNICNGRKPVQFRKIPFEEEYGWKERI</sequence>
<keyword evidence="3" id="KW-0378">Hydrolase</keyword>
<gene>
    <name evidence="6" type="ORF">H9757_11355</name>
</gene>
<evidence type="ECO:0000256" key="2">
    <source>
        <dbReference type="ARBA" id="ARBA00013064"/>
    </source>
</evidence>
<evidence type="ECO:0000256" key="4">
    <source>
        <dbReference type="ARBA" id="ARBA00022912"/>
    </source>
</evidence>
<evidence type="ECO:0000313" key="6">
    <source>
        <dbReference type="EMBL" id="HJC39638.1"/>
    </source>
</evidence>
<protein>
    <recommendedName>
        <fullName evidence="2">protein-tyrosine-phosphatase</fullName>
        <ecNumber evidence="2">3.1.3.48</ecNumber>
    </recommendedName>
</protein>
<comment type="catalytic activity">
    <reaction evidence="5">
        <text>O-phospho-L-tyrosyl-[protein] + H2O = L-tyrosyl-[protein] + phosphate</text>
        <dbReference type="Rhea" id="RHEA:10684"/>
        <dbReference type="Rhea" id="RHEA-COMP:10136"/>
        <dbReference type="Rhea" id="RHEA-COMP:20101"/>
        <dbReference type="ChEBI" id="CHEBI:15377"/>
        <dbReference type="ChEBI" id="CHEBI:43474"/>
        <dbReference type="ChEBI" id="CHEBI:46858"/>
        <dbReference type="ChEBI" id="CHEBI:61978"/>
        <dbReference type="EC" id="3.1.3.48"/>
    </reaction>
</comment>
<dbReference type="AlphaFoldDB" id="A0A9D2NY63"/>
<dbReference type="EC" id="3.1.3.48" evidence="2"/>
<dbReference type="EMBL" id="DWWK01000188">
    <property type="protein sequence ID" value="HJC39638.1"/>
    <property type="molecule type" value="Genomic_DNA"/>
</dbReference>